<dbReference type="CDD" id="cd02440">
    <property type="entry name" value="AdoMet_MTases"/>
    <property type="match status" value="1"/>
</dbReference>
<dbReference type="Proteomes" id="UP000177876">
    <property type="component" value="Unassembled WGS sequence"/>
</dbReference>
<organism evidence="2 3">
    <name type="scientific">Candidatus Solincola sediminis</name>
    <dbReference type="NCBI Taxonomy" id="1797199"/>
    <lineage>
        <taxon>Bacteria</taxon>
        <taxon>Bacillati</taxon>
        <taxon>Actinomycetota</taxon>
        <taxon>Candidatus Geothermincolia</taxon>
        <taxon>Candidatus Geothermincolales</taxon>
        <taxon>Candidatus Geothermincolaceae</taxon>
        <taxon>Candidatus Solincola</taxon>
    </lineage>
</organism>
<protein>
    <recommendedName>
        <fullName evidence="1">Methyltransferase type 11 domain-containing protein</fullName>
    </recommendedName>
</protein>
<comment type="caution">
    <text evidence="2">The sequence shown here is derived from an EMBL/GenBank/DDBJ whole genome shotgun (WGS) entry which is preliminary data.</text>
</comment>
<evidence type="ECO:0000313" key="3">
    <source>
        <dbReference type="Proteomes" id="UP000177876"/>
    </source>
</evidence>
<dbReference type="SUPFAM" id="SSF53335">
    <property type="entry name" value="S-adenosyl-L-methionine-dependent methyltransferases"/>
    <property type="match status" value="1"/>
</dbReference>
<accession>A0A1F2WH65</accession>
<sequence>MARSNVARRYDRIAWLYDFMVDRFFSNLRPGLLDGLEGEVLEIGVGTGNNFPFYPHDLHLTGIDISSKMLSRALLRAHELGRDIDLRLMDVEEMSFPDRSFDYVVSSLVFCSVEDPMQGLREVSRVLRENGELRMLEHVRSARPWLGSTMDFLNPVARLIGDNINRRTLLTLEEAGLEILSNESQGSEILKKIRARNVTTQP</sequence>
<dbReference type="Pfam" id="PF08241">
    <property type="entry name" value="Methyltransf_11"/>
    <property type="match status" value="1"/>
</dbReference>
<evidence type="ECO:0000259" key="1">
    <source>
        <dbReference type="Pfam" id="PF08241"/>
    </source>
</evidence>
<dbReference type="AlphaFoldDB" id="A0A1F2WH65"/>
<gene>
    <name evidence="2" type="ORF">A2Y75_03455</name>
</gene>
<dbReference type="GO" id="GO:0008757">
    <property type="term" value="F:S-adenosylmethionine-dependent methyltransferase activity"/>
    <property type="evidence" value="ECO:0007669"/>
    <property type="project" value="InterPro"/>
</dbReference>
<reference evidence="2 3" key="1">
    <citation type="journal article" date="2016" name="Nat. Commun.">
        <title>Thousands of microbial genomes shed light on interconnected biogeochemical processes in an aquifer system.</title>
        <authorList>
            <person name="Anantharaman K."/>
            <person name="Brown C.T."/>
            <person name="Hug L.A."/>
            <person name="Sharon I."/>
            <person name="Castelle C.J."/>
            <person name="Probst A.J."/>
            <person name="Thomas B.C."/>
            <person name="Singh A."/>
            <person name="Wilkins M.J."/>
            <person name="Karaoz U."/>
            <person name="Brodie E.L."/>
            <person name="Williams K.H."/>
            <person name="Hubbard S.S."/>
            <person name="Banfield J.F."/>
        </authorList>
    </citation>
    <scope>NUCLEOTIDE SEQUENCE [LARGE SCALE GENOMIC DNA]</scope>
</reference>
<dbReference type="PANTHER" id="PTHR45036">
    <property type="entry name" value="METHYLTRANSFERASE LIKE 7B"/>
    <property type="match status" value="1"/>
</dbReference>
<evidence type="ECO:0000313" key="2">
    <source>
        <dbReference type="EMBL" id="OFW56188.1"/>
    </source>
</evidence>
<dbReference type="Gene3D" id="3.40.50.150">
    <property type="entry name" value="Vaccinia Virus protein VP39"/>
    <property type="match status" value="1"/>
</dbReference>
<dbReference type="STRING" id="1797197.A2Y75_03455"/>
<dbReference type="PANTHER" id="PTHR45036:SF1">
    <property type="entry name" value="METHYLTRANSFERASE LIKE 7A"/>
    <property type="match status" value="1"/>
</dbReference>
<dbReference type="InterPro" id="IPR029063">
    <property type="entry name" value="SAM-dependent_MTases_sf"/>
</dbReference>
<dbReference type="EMBL" id="MELK01000048">
    <property type="protein sequence ID" value="OFW56188.1"/>
    <property type="molecule type" value="Genomic_DNA"/>
</dbReference>
<dbReference type="InterPro" id="IPR013216">
    <property type="entry name" value="Methyltransf_11"/>
</dbReference>
<dbReference type="InterPro" id="IPR052356">
    <property type="entry name" value="Thiol_S-MT"/>
</dbReference>
<name>A0A1F2WH65_9ACTN</name>
<feature type="domain" description="Methyltransferase type 11" evidence="1">
    <location>
        <begin position="41"/>
        <end position="133"/>
    </location>
</feature>
<proteinExistence type="predicted"/>